<dbReference type="PANTHER" id="PTHR43777">
    <property type="entry name" value="MOLYBDENUM COFACTOR CYTIDYLYLTRANSFERASE"/>
    <property type="match status" value="1"/>
</dbReference>
<evidence type="ECO:0000313" key="4">
    <source>
        <dbReference type="Proteomes" id="UP000198706"/>
    </source>
</evidence>
<reference evidence="3 4" key="1">
    <citation type="submission" date="2016-10" db="EMBL/GenBank/DDBJ databases">
        <authorList>
            <person name="de Groot N.N."/>
        </authorList>
    </citation>
    <scope>NUCLEOTIDE SEQUENCE [LARGE SCALE GENOMIC DNA]</scope>
    <source>
        <strain evidence="3 4">JCM 21544</strain>
    </source>
</reference>
<evidence type="ECO:0000313" key="3">
    <source>
        <dbReference type="EMBL" id="SDJ69467.1"/>
    </source>
</evidence>
<evidence type="ECO:0000259" key="2">
    <source>
        <dbReference type="Pfam" id="PF12804"/>
    </source>
</evidence>
<protein>
    <submittedName>
        <fullName evidence="3">Choline kinase</fullName>
    </submittedName>
</protein>
<keyword evidence="4" id="KW-1185">Reference proteome</keyword>
<name>A0A1G8VUF1_9PSED</name>
<accession>A0A1G8VUF1</accession>
<dbReference type="Gene3D" id="3.90.550.10">
    <property type="entry name" value="Spore Coat Polysaccharide Biosynthesis Protein SpsA, Chain A"/>
    <property type="match status" value="1"/>
</dbReference>
<feature type="domain" description="MobA-like NTP transferase" evidence="2">
    <location>
        <begin position="7"/>
        <end position="132"/>
    </location>
</feature>
<dbReference type="SUPFAM" id="SSF53448">
    <property type="entry name" value="Nucleotide-diphospho-sugar transferases"/>
    <property type="match status" value="1"/>
</dbReference>
<keyword evidence="3" id="KW-0808">Transferase</keyword>
<evidence type="ECO:0000256" key="1">
    <source>
        <dbReference type="ARBA" id="ARBA00022842"/>
    </source>
</evidence>
<dbReference type="InterPro" id="IPR025877">
    <property type="entry name" value="MobA-like_NTP_Trfase"/>
</dbReference>
<dbReference type="EMBL" id="FNFD01000002">
    <property type="protein sequence ID" value="SDJ69467.1"/>
    <property type="molecule type" value="Genomic_DNA"/>
</dbReference>
<dbReference type="RefSeq" id="WP_084334751.1">
    <property type="nucleotide sequence ID" value="NZ_FNFD01000002.1"/>
</dbReference>
<organism evidence="3 4">
    <name type="scientific">Pseudomonas indica</name>
    <dbReference type="NCBI Taxonomy" id="137658"/>
    <lineage>
        <taxon>Bacteria</taxon>
        <taxon>Pseudomonadati</taxon>
        <taxon>Pseudomonadota</taxon>
        <taxon>Gammaproteobacteria</taxon>
        <taxon>Pseudomonadales</taxon>
        <taxon>Pseudomonadaceae</taxon>
        <taxon>Pseudomonas</taxon>
    </lineage>
</organism>
<dbReference type="InterPro" id="IPR029044">
    <property type="entry name" value="Nucleotide-diphossugar_trans"/>
</dbReference>
<gene>
    <name evidence="3" type="ORF">SAMN05216186_102357</name>
</gene>
<keyword evidence="3" id="KW-0418">Kinase</keyword>
<dbReference type="AlphaFoldDB" id="A0A1G8VUF1"/>
<dbReference type="PANTHER" id="PTHR43777:SF1">
    <property type="entry name" value="MOLYBDENUM COFACTOR CYTIDYLYLTRANSFERASE"/>
    <property type="match status" value="1"/>
</dbReference>
<keyword evidence="1" id="KW-0460">Magnesium</keyword>
<dbReference type="Pfam" id="PF12804">
    <property type="entry name" value="NTP_transf_3"/>
    <property type="match status" value="1"/>
</dbReference>
<dbReference type="Proteomes" id="UP000198706">
    <property type="component" value="Unassembled WGS sequence"/>
</dbReference>
<sequence>MSPIKHVVISAAGIGSRLGLNKPKCMVEVGGRTLLDYHLERLAWAETIWLVVGFQEEGVIEHAMSLRRDLIVVRNPDYARTNTLQSIHRVSRHLKERFLVIDADTVVEEESFRAFMAAADEHAQLIGISRYTTSDGVRVLLDDTGEAVTSFTREPQHTWEWTGIAVIEPRLVVDKPIYVYQAIEPYLPIRAAELKAFDIDTTADLDMARQVIAGGWEERGEHA</sequence>
<dbReference type="GO" id="GO:0016301">
    <property type="term" value="F:kinase activity"/>
    <property type="evidence" value="ECO:0007669"/>
    <property type="project" value="UniProtKB-KW"/>
</dbReference>
<dbReference type="GO" id="GO:0016779">
    <property type="term" value="F:nucleotidyltransferase activity"/>
    <property type="evidence" value="ECO:0007669"/>
    <property type="project" value="UniProtKB-ARBA"/>
</dbReference>
<proteinExistence type="predicted"/>
<dbReference type="STRING" id="137658.SAMN05216186_102357"/>